<evidence type="ECO:0000256" key="4">
    <source>
        <dbReference type="ARBA" id="ARBA00022786"/>
    </source>
</evidence>
<dbReference type="Pfam" id="PF13429">
    <property type="entry name" value="TPR_15"/>
    <property type="match status" value="1"/>
</dbReference>
<evidence type="ECO:0000259" key="8">
    <source>
        <dbReference type="Pfam" id="PF04049"/>
    </source>
</evidence>
<evidence type="ECO:0000256" key="2">
    <source>
        <dbReference type="ARBA" id="ARBA00022737"/>
    </source>
</evidence>
<gene>
    <name evidence="9" type="ORF">BB558_002636</name>
</gene>
<feature type="repeat" description="TPR" evidence="7">
    <location>
        <begin position="439"/>
        <end position="472"/>
    </location>
</feature>
<keyword evidence="10" id="KW-1185">Reference proteome</keyword>
<dbReference type="InterPro" id="IPR019734">
    <property type="entry name" value="TPR_rpt"/>
</dbReference>
<evidence type="ECO:0000256" key="6">
    <source>
        <dbReference type="ARBA" id="ARBA00023306"/>
    </source>
</evidence>
<dbReference type="GO" id="GO:0045842">
    <property type="term" value="P:positive regulation of mitotic metaphase/anaphase transition"/>
    <property type="evidence" value="ECO:0007669"/>
    <property type="project" value="TreeGrafter"/>
</dbReference>
<dbReference type="SUPFAM" id="SSF48452">
    <property type="entry name" value="TPR-like"/>
    <property type="match status" value="2"/>
</dbReference>
<evidence type="ECO:0000313" key="9">
    <source>
        <dbReference type="EMBL" id="PWA01269.1"/>
    </source>
</evidence>
<comment type="caution">
    <text evidence="9">The sequence shown here is derived from an EMBL/GenBank/DDBJ whole genome shotgun (WGS) entry which is preliminary data.</text>
</comment>
<keyword evidence="3" id="KW-0498">Mitosis</keyword>
<keyword evidence="1" id="KW-0132">Cell division</keyword>
<keyword evidence="6" id="KW-0131">Cell cycle</keyword>
<feature type="repeat" description="TPR" evidence="7">
    <location>
        <begin position="405"/>
        <end position="438"/>
    </location>
</feature>
<dbReference type="EMBL" id="MBFU01000199">
    <property type="protein sequence ID" value="PWA01269.1"/>
    <property type="molecule type" value="Genomic_DNA"/>
</dbReference>
<dbReference type="GO" id="GO:0005680">
    <property type="term" value="C:anaphase-promoting complex"/>
    <property type="evidence" value="ECO:0007669"/>
    <property type="project" value="InterPro"/>
</dbReference>
<evidence type="ECO:0000256" key="3">
    <source>
        <dbReference type="ARBA" id="ARBA00022776"/>
    </source>
</evidence>
<dbReference type="Proteomes" id="UP000245591">
    <property type="component" value="Unassembled WGS sequence"/>
</dbReference>
<feature type="repeat" description="TPR" evidence="7">
    <location>
        <begin position="337"/>
        <end position="370"/>
    </location>
</feature>
<dbReference type="PROSITE" id="PS50005">
    <property type="entry name" value="TPR"/>
    <property type="match status" value="4"/>
</dbReference>
<dbReference type="GO" id="GO:0051301">
    <property type="term" value="P:cell division"/>
    <property type="evidence" value="ECO:0007669"/>
    <property type="project" value="UniProtKB-KW"/>
</dbReference>
<dbReference type="AlphaFoldDB" id="A0A2U1J8C2"/>
<dbReference type="PANTHER" id="PTHR12558">
    <property type="entry name" value="CELL DIVISION CYCLE 16,23,27"/>
    <property type="match status" value="1"/>
</dbReference>
<accession>A0A2U1J8C2</accession>
<name>A0A2U1J8C2_SMIAN</name>
<dbReference type="PANTHER" id="PTHR12558:SF10">
    <property type="entry name" value="CELL DIVISION CYCLE PROTEIN 23 HOMOLOG"/>
    <property type="match status" value="1"/>
</dbReference>
<dbReference type="GO" id="GO:0016567">
    <property type="term" value="P:protein ubiquitination"/>
    <property type="evidence" value="ECO:0007669"/>
    <property type="project" value="TreeGrafter"/>
</dbReference>
<dbReference type="InterPro" id="IPR007192">
    <property type="entry name" value="APC8"/>
</dbReference>
<protein>
    <recommendedName>
        <fullName evidence="8">Cdc23 domain-containing protein</fullName>
    </recommendedName>
</protein>
<dbReference type="GO" id="GO:0031145">
    <property type="term" value="P:anaphase-promoting complex-dependent catabolic process"/>
    <property type="evidence" value="ECO:0007669"/>
    <property type="project" value="TreeGrafter"/>
</dbReference>
<dbReference type="InterPro" id="IPR011990">
    <property type="entry name" value="TPR-like_helical_dom_sf"/>
</dbReference>
<feature type="domain" description="Cdc23" evidence="8">
    <location>
        <begin position="8"/>
        <end position="272"/>
    </location>
</feature>
<evidence type="ECO:0000256" key="5">
    <source>
        <dbReference type="ARBA" id="ARBA00022803"/>
    </source>
</evidence>
<evidence type="ECO:0000256" key="7">
    <source>
        <dbReference type="PROSITE-ProRule" id="PRU00339"/>
    </source>
</evidence>
<sequence>MFRLETERTKLRQAITDCLDRGLIQSAKWAAEQLNYIEINQKNDIEFQNWINEEKSIINPNILKTNHSYTEEPQNDIDMAKESDSFEDQELDLYLLAKTSFDLREFAKTHYLLCNSKSNKSKFLRWFSLFLEIEKKETSKLITKESVNNMVLNLSQEIEEQKEKLDGFGFYMFGLTLKKLGQDEKALKQFITSVNMYEYNWGAWLMIEKCMDFSKNCSIIYSSLPKSLPKLAFKIHINLEIQVFLENNEPEITISKYLNLLKHIFPKSPFVTGMEGIYHYNLRNYEKAEIILEQRYEVDPFCLDLVDIHSNVLYVMENKQRLSKLAKKCTELQRHRPETCCVVANYYSLRGEHEKSIIYFERALKLDPSYFSVWTLLGHEYMHLKNTSQAVSAYRKAVEANKRDYRAWYGLGLTYELLNLTHYAIYYFQRASKLRPNDDRMLLALANCYESSKQLDDAIDCYKKLLINSPENKLNALYKLGQLFSESGVQDQAVKFYLLFICHYVQPVYKNPVVSQRSRIAESNNLYLELSDNSYYSESNSSIIRSISKNQKNLSINALQTPDSQFGAVKEFKNTIDIKSHDVLLNESRELLSNSMPDFEAINSVEFGGEQIKDSDLYLESDSDDTWSSVIESARVMASDFEDLVLLRDIDDECAKAIFYVANHEIDKNRKLAILHLNFLIQQNENIANEAQSLLYSIEPS</sequence>
<evidence type="ECO:0000313" key="10">
    <source>
        <dbReference type="Proteomes" id="UP000245591"/>
    </source>
</evidence>
<dbReference type="SMART" id="SM00028">
    <property type="entry name" value="TPR"/>
    <property type="match status" value="6"/>
</dbReference>
<proteinExistence type="predicted"/>
<reference evidence="9 10" key="1">
    <citation type="journal article" date="2018" name="MBio">
        <title>Comparative Genomics Reveals the Core Gene Toolbox for the Fungus-Insect Symbiosis.</title>
        <authorList>
            <person name="Wang Y."/>
            <person name="Stata M."/>
            <person name="Wang W."/>
            <person name="Stajich J.E."/>
            <person name="White M.M."/>
            <person name="Moncalvo J.M."/>
        </authorList>
    </citation>
    <scope>NUCLEOTIDE SEQUENCE [LARGE SCALE GENOMIC DNA]</scope>
    <source>
        <strain evidence="9 10">AUS-126-30</strain>
    </source>
</reference>
<keyword evidence="2" id="KW-0677">Repeat</keyword>
<evidence type="ECO:0000256" key="1">
    <source>
        <dbReference type="ARBA" id="ARBA00022618"/>
    </source>
</evidence>
<dbReference type="Gene3D" id="1.25.40.10">
    <property type="entry name" value="Tetratricopeptide repeat domain"/>
    <property type="match status" value="3"/>
</dbReference>
<dbReference type="Pfam" id="PF04049">
    <property type="entry name" value="ANAPC8"/>
    <property type="match status" value="1"/>
</dbReference>
<organism evidence="9 10">
    <name type="scientific">Smittium angustum</name>
    <dbReference type="NCBI Taxonomy" id="133377"/>
    <lineage>
        <taxon>Eukaryota</taxon>
        <taxon>Fungi</taxon>
        <taxon>Fungi incertae sedis</taxon>
        <taxon>Zoopagomycota</taxon>
        <taxon>Kickxellomycotina</taxon>
        <taxon>Harpellomycetes</taxon>
        <taxon>Harpellales</taxon>
        <taxon>Legeriomycetaceae</taxon>
        <taxon>Smittium</taxon>
    </lineage>
</organism>
<keyword evidence="4" id="KW-0833">Ubl conjugation pathway</keyword>
<feature type="repeat" description="TPR" evidence="7">
    <location>
        <begin position="371"/>
        <end position="404"/>
    </location>
</feature>
<keyword evidence="5 7" id="KW-0802">TPR repeat</keyword>